<evidence type="ECO:0000313" key="2">
    <source>
        <dbReference type="Proteomes" id="UP000032566"/>
    </source>
</evidence>
<keyword evidence="2" id="KW-1185">Reference proteome</keyword>
<organism evidence="1 2">
    <name type="scientific">Acidovorax temperans</name>
    <dbReference type="NCBI Taxonomy" id="80878"/>
    <lineage>
        <taxon>Bacteria</taxon>
        <taxon>Pseudomonadati</taxon>
        <taxon>Pseudomonadota</taxon>
        <taxon>Betaproteobacteria</taxon>
        <taxon>Burkholderiales</taxon>
        <taxon>Comamonadaceae</taxon>
        <taxon>Acidovorax</taxon>
    </lineage>
</organism>
<dbReference type="PATRIC" id="fig|80878.5.peg.1825"/>
<evidence type="ECO:0000313" key="1">
    <source>
        <dbReference type="EMBL" id="KJA10497.1"/>
    </source>
</evidence>
<proteinExistence type="predicted"/>
<protein>
    <recommendedName>
        <fullName evidence="3">Polyketide cyclase/dehydrase/lipid transport protein</fullName>
    </recommendedName>
</protein>
<dbReference type="SUPFAM" id="SSF55961">
    <property type="entry name" value="Bet v1-like"/>
    <property type="match status" value="1"/>
</dbReference>
<dbReference type="Pfam" id="PF10604">
    <property type="entry name" value="Polyketide_cyc2"/>
    <property type="match status" value="1"/>
</dbReference>
<dbReference type="RefSeq" id="WP_044398241.1">
    <property type="nucleotide sequence ID" value="NZ_JXYQ01000032.1"/>
</dbReference>
<dbReference type="InterPro" id="IPR019587">
    <property type="entry name" value="Polyketide_cyclase/dehydratase"/>
</dbReference>
<dbReference type="STRING" id="80878.RP29_10805"/>
<comment type="caution">
    <text evidence="1">The sequence shown here is derived from an EMBL/GenBank/DDBJ whole genome shotgun (WGS) entry which is preliminary data.</text>
</comment>
<accession>A0A0D7K958</accession>
<dbReference type="Proteomes" id="UP000032566">
    <property type="component" value="Unassembled WGS sequence"/>
</dbReference>
<dbReference type="AlphaFoldDB" id="A0A0D7K958"/>
<dbReference type="OrthoDB" id="9108284at2"/>
<reference evidence="1 2" key="1">
    <citation type="submission" date="2014-12" db="EMBL/GenBank/DDBJ databases">
        <title>Isolation of bacteria from lake water.</title>
        <authorList>
            <person name="Sheng K.-Y."/>
            <person name="Chin P.-S."/>
            <person name="Chan K.-G."/>
            <person name="Tan G.S."/>
        </authorList>
    </citation>
    <scope>NUCLEOTIDE SEQUENCE [LARGE SCALE GENOMIC DNA]</scope>
    <source>
        <strain evidence="1 2">KY4</strain>
    </source>
</reference>
<name>A0A0D7K958_9BURK</name>
<dbReference type="EMBL" id="JXYQ01000032">
    <property type="protein sequence ID" value="KJA10497.1"/>
    <property type="molecule type" value="Genomic_DNA"/>
</dbReference>
<sequence length="178" mass="20391">MAHQKLIFSMPARADLAFDAFHYQHWRAQWDSLVSRTQVQHGAPCPSVGTISENTGAGALRALYMRTQFVSYHRPTLAAAKMIGRSFPFTQWAASMRHQPDGPDRSLLIYTYTFDVGPAWLRWILEPLVRWVFERKTRQRFARLAQFLAVRAPEIAAWQRQQSTQAVASNATQTAHHP</sequence>
<evidence type="ECO:0008006" key="3">
    <source>
        <dbReference type="Google" id="ProtNLM"/>
    </source>
</evidence>
<gene>
    <name evidence="1" type="ORF">RP29_10805</name>
</gene>